<evidence type="ECO:0000313" key="3">
    <source>
        <dbReference type="Proteomes" id="UP001205603"/>
    </source>
</evidence>
<name>A0ABT1MJL5_9BACT</name>
<evidence type="ECO:0000256" key="1">
    <source>
        <dbReference type="SAM" id="MobiDB-lite"/>
    </source>
</evidence>
<organism evidence="2 3">
    <name type="scientific">Coprobacter tertius</name>
    <dbReference type="NCBI Taxonomy" id="2944915"/>
    <lineage>
        <taxon>Bacteria</taxon>
        <taxon>Pseudomonadati</taxon>
        <taxon>Bacteroidota</taxon>
        <taxon>Bacteroidia</taxon>
        <taxon>Bacteroidales</taxon>
        <taxon>Barnesiellaceae</taxon>
        <taxon>Coprobacter</taxon>
    </lineage>
</organism>
<sequence length="825" mass="93743">MNLYFNNNEEDKSNKNRWDSPDPLLIKRYRPNLGNFSQLENDSTGNYQYPNLSVNTTTDNRSDVFNIFGNKDLYPLINQNPQYPNSTKNDLDFIPDNIWGTINDWRKNAVNKYYPTGNPNFGMTNYPYFPDTASTSQGPIFYNSQTGYGNADTNRTQNIETTIRKPAEPVTGFGEGMKLAWDKTKNNWSYNLGKIKNWWNDEDEQQEAYERLQPVMNQILSWDDEKIKNHIKRMQAGIKQMTEHPPIQGLEFEDQVKAVEFSNERARKEQMKIQALQNILDMRNQGMSNTQINDSIGNYIQIGGEGKHQMQKALETNDSFPEAEGWAKVGEVSAGIAQQALPIIAGIVSPPAGIALGVANVSEMTSEGLAQAQMNLDRYEKQTEQKIPDMQRNLYLGAYAGSELLLQGLMQGRYLGNLSAPIRNRLGEGMMKRVMNSPEARNEITRLLGKYTQGQNGAILRGILTDASAQGMANAATSISQDMASRIYMQPDEYPHLAEILNNSVVAGAEGAITGGLIGGLSRKGNTILHNRRRKKQGTVAIAETPDYGTVEVLSKTNDGNYDVLTSRGDIVSIRPREMSEIKTMSFDEYNRLKQGTPIQEYPLENAGRRVPDSDIKPTSEIFSPDLKLIYPEIKKETNSPQKNIEVKKLPEIDFSANYDIDPNLIMATPEDIPAARLRQKLRDPERVKKAMITNDVKEKGIKGLMGENADGFYQRIYSLMPQQARDWYLRKYGSRREAAEEYLNSMIEGNISNPNLWEKTRVISRQFIRNHTGADLPLSDNELRYLLWKARNRITQEDSIEEMFRKNIRDSQMKKSEFPDDNEF</sequence>
<dbReference type="RefSeq" id="WP_255027882.1">
    <property type="nucleotide sequence ID" value="NZ_JANDHW010000011.1"/>
</dbReference>
<evidence type="ECO:0000313" key="2">
    <source>
        <dbReference type="EMBL" id="MCP9612554.1"/>
    </source>
</evidence>
<dbReference type="EMBL" id="JANDHW010000011">
    <property type="protein sequence ID" value="MCP9612554.1"/>
    <property type="molecule type" value="Genomic_DNA"/>
</dbReference>
<comment type="caution">
    <text evidence="2">The sequence shown here is derived from an EMBL/GenBank/DDBJ whole genome shotgun (WGS) entry which is preliminary data.</text>
</comment>
<keyword evidence="3" id="KW-1185">Reference proteome</keyword>
<protein>
    <submittedName>
        <fullName evidence="2">Uncharacterized protein</fullName>
    </submittedName>
</protein>
<gene>
    <name evidence="2" type="ORF">NMU02_10665</name>
</gene>
<feature type="region of interest" description="Disordered" evidence="1">
    <location>
        <begin position="1"/>
        <end position="21"/>
    </location>
</feature>
<proteinExistence type="predicted"/>
<dbReference type="Proteomes" id="UP001205603">
    <property type="component" value="Unassembled WGS sequence"/>
</dbReference>
<feature type="compositionally biased region" description="Basic and acidic residues" evidence="1">
    <location>
        <begin position="9"/>
        <end position="20"/>
    </location>
</feature>
<accession>A0ABT1MJL5</accession>
<reference evidence="2 3" key="1">
    <citation type="submission" date="2022-07" db="EMBL/GenBank/DDBJ databases">
        <title>Fecal culturing of patients with breast cancer.</title>
        <authorList>
            <person name="Teng N.M.Y."/>
            <person name="Kiu R."/>
            <person name="Evans R."/>
            <person name="Baker D.J."/>
            <person name="Zenner C."/>
            <person name="Robinson S.D."/>
            <person name="Hall L.J."/>
        </authorList>
    </citation>
    <scope>NUCLEOTIDE SEQUENCE [LARGE SCALE GENOMIC DNA]</scope>
    <source>
        <strain evidence="2 3">LH1063</strain>
    </source>
</reference>